<dbReference type="SUPFAM" id="SSF56672">
    <property type="entry name" value="DNA/RNA polymerases"/>
    <property type="match status" value="1"/>
</dbReference>
<dbReference type="InterPro" id="IPR036397">
    <property type="entry name" value="RNaseH_sf"/>
</dbReference>
<dbReference type="Gene3D" id="1.10.287.690">
    <property type="entry name" value="Helix hairpin bin"/>
    <property type="match status" value="1"/>
</dbReference>
<feature type="domain" description="DNA-directed DNA polymerase family B multifunctional" evidence="8">
    <location>
        <begin position="387"/>
        <end position="767"/>
    </location>
</feature>
<dbReference type="SMART" id="SM00486">
    <property type="entry name" value="POLBc"/>
    <property type="match status" value="1"/>
</dbReference>
<dbReference type="InterPro" id="IPR050240">
    <property type="entry name" value="DNA_pol_type-B"/>
</dbReference>
<dbReference type="CDD" id="cd05537">
    <property type="entry name" value="POLBc_Pol_II"/>
    <property type="match status" value="1"/>
</dbReference>
<dbReference type="PANTHER" id="PTHR10322:SF23">
    <property type="entry name" value="DNA POLYMERASE DELTA CATALYTIC SUBUNIT"/>
    <property type="match status" value="1"/>
</dbReference>
<evidence type="ECO:0000256" key="6">
    <source>
        <dbReference type="ARBA" id="ARBA00049244"/>
    </source>
</evidence>
<reference evidence="11" key="1">
    <citation type="submission" date="2023-07" db="EMBL/GenBank/DDBJ databases">
        <title>Draft genome sequence of Agarivorans aestuarii strain ZMCS4, a CAZymes producing bacteria isolated from the marine brown algae Clodostephus spongiosus.</title>
        <authorList>
            <person name="Lorente B."/>
            <person name="Cabral C."/>
            <person name="Frias J."/>
            <person name="Faria J."/>
            <person name="Toubarro D."/>
        </authorList>
    </citation>
    <scope>NUCLEOTIDE SEQUENCE [LARGE SCALE GENOMIC DNA]</scope>
    <source>
        <strain evidence="11">ZMCS4</strain>
    </source>
</reference>
<dbReference type="InterPro" id="IPR006133">
    <property type="entry name" value="DNA-dir_DNA_pol_B_exonuc"/>
</dbReference>
<name>A0ABU7G9R3_9ALTE</name>
<evidence type="ECO:0000256" key="5">
    <source>
        <dbReference type="ARBA" id="ARBA00023125"/>
    </source>
</evidence>
<evidence type="ECO:0000313" key="10">
    <source>
        <dbReference type="EMBL" id="MEE1676124.1"/>
    </source>
</evidence>
<sequence length="789" mass="89524">MQPLGFTVPSQQRQGQGFLLTANSYDRQGRAYIQLWLASEQGPVCLEINDQQPVFFILSSELDAALEIVGKQLVKHQHLSLKTFQHQPICALYFASIDAHYQAAQSLQQAGLSCFEHDIKLHERFLTERFCYGSMAFAGTQGSNPAYPAWQQAKIKSQQYTPQLSVVSLDIECSEKGQLYSIGLYSENFQQVIMIGSEQAADTPITWVANEYALLKQLEHSIELLDPDIIIGWNVINFDFRLLVKRAALHGLKLTLGRQQGQARWRDRSDNDQTGFISIPGRVVVDGIDALKSATYQFDSFSLENVAQQLLKRGKLVDEVHDRMAEINHNFAHNKPQLAAYNLEDCKLVLDIFQHTHILEYLCLRAQLTGLMLDRSGGSVAAFTNVYLPKLHRAGYVAPNLTRDFVADSPGGYVMSSKPGLYNNVLVLDFKSLYPSIIRTFKIDPLGLIEGLAEPDKAIEGFRGGLFSRDKHFLPEIINQLWLQRDQAKADHDSARSQAIKILMNSFYGVLGSTGCRFHDPRLASSITMRGHQLMQETAEWITQQGHEVIYGDTDSTFVWLNQDLTAEQAKQIGQQLAEGINLFWQQKLAKEMQLESHLEIEFETHFSRFLMPTIRGSETGSKKRYAGLTNDNKLVIKGLETVRSDWTEMAKIFQTGLLERVFSDQDPRQFVLDTVDKLMAGEYDQQLIYRKRLRRKLAEYVKNVPPQVRAARLADEHNQALGKPLQYQNKGSIAYWITVSGPEPLNNRISQIDYQHYLDKQLQPIADAILPFINLDFEQITSAQLGLF</sequence>
<keyword evidence="7" id="KW-0235">DNA replication</keyword>
<dbReference type="InterPro" id="IPR042087">
    <property type="entry name" value="DNA_pol_B_thumb"/>
</dbReference>
<evidence type="ECO:0000256" key="1">
    <source>
        <dbReference type="ARBA" id="ARBA00005755"/>
    </source>
</evidence>
<evidence type="ECO:0000259" key="9">
    <source>
        <dbReference type="Pfam" id="PF03104"/>
    </source>
</evidence>
<dbReference type="PROSITE" id="PS00116">
    <property type="entry name" value="DNA_POLYMERASE_B"/>
    <property type="match status" value="1"/>
</dbReference>
<dbReference type="Gene3D" id="1.10.132.60">
    <property type="entry name" value="DNA polymerase family B, C-terminal domain"/>
    <property type="match status" value="1"/>
</dbReference>
<comment type="similarity">
    <text evidence="1 7">Belongs to the DNA polymerase type-B family.</text>
</comment>
<dbReference type="Pfam" id="PF00136">
    <property type="entry name" value="DNA_pol_B"/>
    <property type="match status" value="1"/>
</dbReference>
<dbReference type="InterPro" id="IPR006134">
    <property type="entry name" value="DNA-dir_DNA_pol_B_multi_dom"/>
</dbReference>
<keyword evidence="2 7" id="KW-0808">Transferase</keyword>
<accession>A0ABU7G9R3</accession>
<dbReference type="CDD" id="cd05784">
    <property type="entry name" value="DNA_polB_II_exo"/>
    <property type="match status" value="1"/>
</dbReference>
<keyword evidence="11" id="KW-1185">Reference proteome</keyword>
<dbReference type="RefSeq" id="WP_329776901.1">
    <property type="nucleotide sequence ID" value="NZ_JAYDYW010000017.1"/>
</dbReference>
<evidence type="ECO:0000256" key="4">
    <source>
        <dbReference type="ARBA" id="ARBA00022932"/>
    </source>
</evidence>
<evidence type="ECO:0000259" key="8">
    <source>
        <dbReference type="Pfam" id="PF00136"/>
    </source>
</evidence>
<comment type="caution">
    <text evidence="10">The sequence shown here is derived from an EMBL/GenBank/DDBJ whole genome shotgun (WGS) entry which is preliminary data.</text>
</comment>
<organism evidence="10 11">
    <name type="scientific">Agarivorans aestuarii</name>
    <dbReference type="NCBI Taxonomy" id="1563703"/>
    <lineage>
        <taxon>Bacteria</taxon>
        <taxon>Pseudomonadati</taxon>
        <taxon>Pseudomonadota</taxon>
        <taxon>Gammaproteobacteria</taxon>
        <taxon>Alteromonadales</taxon>
        <taxon>Alteromonadaceae</taxon>
        <taxon>Agarivorans</taxon>
    </lineage>
</organism>
<dbReference type="EC" id="2.7.7.7" evidence="7"/>
<proteinExistence type="inferred from homology"/>
<dbReference type="EMBL" id="JAYDYW010000017">
    <property type="protein sequence ID" value="MEE1676124.1"/>
    <property type="molecule type" value="Genomic_DNA"/>
</dbReference>
<dbReference type="InterPro" id="IPR023211">
    <property type="entry name" value="DNA_pol_palm_dom_sf"/>
</dbReference>
<evidence type="ECO:0000256" key="7">
    <source>
        <dbReference type="RuleBase" id="RU000442"/>
    </source>
</evidence>
<dbReference type="Gene3D" id="6.10.140.1130">
    <property type="match status" value="1"/>
</dbReference>
<dbReference type="Gene3D" id="3.30.420.10">
    <property type="entry name" value="Ribonuclease H-like superfamily/Ribonuclease H"/>
    <property type="match status" value="1"/>
</dbReference>
<evidence type="ECO:0000256" key="2">
    <source>
        <dbReference type="ARBA" id="ARBA00022679"/>
    </source>
</evidence>
<dbReference type="InterPro" id="IPR012337">
    <property type="entry name" value="RNaseH-like_sf"/>
</dbReference>
<evidence type="ECO:0000256" key="3">
    <source>
        <dbReference type="ARBA" id="ARBA00022695"/>
    </source>
</evidence>
<gene>
    <name evidence="10" type="ORF">SNR37_001451</name>
</gene>
<dbReference type="InterPro" id="IPR043502">
    <property type="entry name" value="DNA/RNA_pol_sf"/>
</dbReference>
<evidence type="ECO:0000313" key="11">
    <source>
        <dbReference type="Proteomes" id="UP001310248"/>
    </source>
</evidence>
<comment type="catalytic activity">
    <reaction evidence="6 7">
        <text>DNA(n) + a 2'-deoxyribonucleoside 5'-triphosphate = DNA(n+1) + diphosphate</text>
        <dbReference type="Rhea" id="RHEA:22508"/>
        <dbReference type="Rhea" id="RHEA-COMP:17339"/>
        <dbReference type="Rhea" id="RHEA-COMP:17340"/>
        <dbReference type="ChEBI" id="CHEBI:33019"/>
        <dbReference type="ChEBI" id="CHEBI:61560"/>
        <dbReference type="ChEBI" id="CHEBI:173112"/>
        <dbReference type="EC" id="2.7.7.7"/>
    </reaction>
</comment>
<dbReference type="PANTHER" id="PTHR10322">
    <property type="entry name" value="DNA POLYMERASE CATALYTIC SUBUNIT"/>
    <property type="match status" value="1"/>
</dbReference>
<dbReference type="InterPro" id="IPR017964">
    <property type="entry name" value="DNA-dir_DNA_pol_B_CS"/>
</dbReference>
<dbReference type="InterPro" id="IPR006172">
    <property type="entry name" value="DNA-dir_DNA_pol_B"/>
</dbReference>
<protein>
    <recommendedName>
        <fullName evidence="7">DNA polymerase</fullName>
        <ecNumber evidence="7">2.7.7.7</ecNumber>
    </recommendedName>
</protein>
<dbReference type="NCBIfam" id="NF004421">
    <property type="entry name" value="PRK05762.1-2"/>
    <property type="match status" value="1"/>
</dbReference>
<dbReference type="Pfam" id="PF03104">
    <property type="entry name" value="DNA_pol_B_exo1"/>
    <property type="match status" value="1"/>
</dbReference>
<dbReference type="SUPFAM" id="SSF53098">
    <property type="entry name" value="Ribonuclease H-like"/>
    <property type="match status" value="1"/>
</dbReference>
<dbReference type="GO" id="GO:0003887">
    <property type="term" value="F:DNA-directed DNA polymerase activity"/>
    <property type="evidence" value="ECO:0007669"/>
    <property type="project" value="UniProtKB-EC"/>
</dbReference>
<dbReference type="Gene3D" id="3.90.1600.10">
    <property type="entry name" value="Palm domain of DNA polymerase"/>
    <property type="match status" value="1"/>
</dbReference>
<dbReference type="Proteomes" id="UP001310248">
    <property type="component" value="Unassembled WGS sequence"/>
</dbReference>
<dbReference type="PRINTS" id="PR00106">
    <property type="entry name" value="DNAPOLB"/>
</dbReference>
<dbReference type="Gene3D" id="3.30.70.2250">
    <property type="match status" value="1"/>
</dbReference>
<keyword evidence="3 7" id="KW-0548">Nucleotidyltransferase</keyword>
<reference evidence="10 11" key="2">
    <citation type="submission" date="2023-12" db="EMBL/GenBank/DDBJ databases">
        <authorList>
            <consortium name="Cladostephus spongiosus"/>
            <person name="Lorente B."/>
            <person name="Cabral C."/>
            <person name="Frias J."/>
            <person name="Faria J."/>
            <person name="Toubarro D."/>
        </authorList>
    </citation>
    <scope>NUCLEOTIDE SEQUENCE [LARGE SCALE GENOMIC DNA]</scope>
    <source>
        <strain evidence="10 11">ZMCS4</strain>
    </source>
</reference>
<feature type="domain" description="DNA-directed DNA polymerase family B exonuclease" evidence="9">
    <location>
        <begin position="155"/>
        <end position="306"/>
    </location>
</feature>
<keyword evidence="4 7" id="KW-0239">DNA-directed DNA polymerase</keyword>
<keyword evidence="5 7" id="KW-0238">DNA-binding</keyword>